<organism evidence="3 4">
    <name type="scientific">Pseudomassariella vexata</name>
    <dbReference type="NCBI Taxonomy" id="1141098"/>
    <lineage>
        <taxon>Eukaryota</taxon>
        <taxon>Fungi</taxon>
        <taxon>Dikarya</taxon>
        <taxon>Ascomycota</taxon>
        <taxon>Pezizomycotina</taxon>
        <taxon>Sordariomycetes</taxon>
        <taxon>Xylariomycetidae</taxon>
        <taxon>Amphisphaeriales</taxon>
        <taxon>Pseudomassariaceae</taxon>
        <taxon>Pseudomassariella</taxon>
    </lineage>
</organism>
<keyword evidence="4" id="KW-1185">Reference proteome</keyword>
<keyword evidence="1 3" id="KW-0378">Hydrolase</keyword>
<sequence length="351" mass="37951">MQDLAPLILPRAPPLDPSWLAHESAANLLAPKPSLSAIDRQPLYAASCRALNASMMAPGARDHHLSRGISISSLTIPSTVDGFAIPVLRYETELTKTASGGGKKANEWEEKERKEKVILVYYHGGGLVVGEADSEDLSCRRLVLQSGIAQHLTLYSVGYRLMPQVPACTCVPDALDAFTSICNLNRGAKFILVGSSSGGELAALVSQMAPRGSVHGVLLRCPVTSDAFSGPQYVPARLRAMHTSASESFVTSLLGFFTREVPRDGLERMPLEIGEEELVGLPRTWIQICTNDVLYSDGLCYAKALQDAGVPVKVDVVVGYPHTFWLKAPQLQRALEADEEMLRGLVWAADV</sequence>
<evidence type="ECO:0000313" key="4">
    <source>
        <dbReference type="Proteomes" id="UP000193689"/>
    </source>
</evidence>
<dbReference type="GO" id="GO:0016787">
    <property type="term" value="F:hydrolase activity"/>
    <property type="evidence" value="ECO:0007669"/>
    <property type="project" value="UniProtKB-KW"/>
</dbReference>
<accession>A0A1Y2E986</accession>
<dbReference type="PANTHER" id="PTHR48081:SF8">
    <property type="entry name" value="ALPHA_BETA HYDROLASE FOLD-3 DOMAIN-CONTAINING PROTEIN-RELATED"/>
    <property type="match status" value="1"/>
</dbReference>
<dbReference type="PANTHER" id="PTHR48081">
    <property type="entry name" value="AB HYDROLASE SUPERFAMILY PROTEIN C4A8.06C"/>
    <property type="match status" value="1"/>
</dbReference>
<dbReference type="STRING" id="1141098.A0A1Y2E986"/>
<dbReference type="AlphaFoldDB" id="A0A1Y2E986"/>
<gene>
    <name evidence="3" type="ORF">BCR38DRAFT_338251</name>
</gene>
<dbReference type="InterPro" id="IPR029058">
    <property type="entry name" value="AB_hydrolase_fold"/>
</dbReference>
<reference evidence="3 4" key="1">
    <citation type="submission" date="2016-07" db="EMBL/GenBank/DDBJ databases">
        <title>Pervasive Adenine N6-methylation of Active Genes in Fungi.</title>
        <authorList>
            <consortium name="DOE Joint Genome Institute"/>
            <person name="Mondo S.J."/>
            <person name="Dannebaum R.O."/>
            <person name="Kuo R.C."/>
            <person name="Labutti K."/>
            <person name="Haridas S."/>
            <person name="Kuo A."/>
            <person name="Salamov A."/>
            <person name="Ahrendt S.R."/>
            <person name="Lipzen A."/>
            <person name="Sullivan W."/>
            <person name="Andreopoulos W.B."/>
            <person name="Clum A."/>
            <person name="Lindquist E."/>
            <person name="Daum C."/>
            <person name="Ramamoorthy G.K."/>
            <person name="Gryganskyi A."/>
            <person name="Culley D."/>
            <person name="Magnuson J.K."/>
            <person name="James T.Y."/>
            <person name="O'Malley M.A."/>
            <person name="Stajich J.E."/>
            <person name="Spatafora J.W."/>
            <person name="Visel A."/>
            <person name="Grigoriev I.V."/>
        </authorList>
    </citation>
    <scope>NUCLEOTIDE SEQUENCE [LARGE SCALE GENOMIC DNA]</scope>
    <source>
        <strain evidence="3 4">CBS 129021</strain>
    </source>
</reference>
<dbReference type="OrthoDB" id="408631at2759"/>
<dbReference type="GeneID" id="63771812"/>
<dbReference type="Proteomes" id="UP000193689">
    <property type="component" value="Unassembled WGS sequence"/>
</dbReference>
<evidence type="ECO:0000256" key="1">
    <source>
        <dbReference type="ARBA" id="ARBA00022801"/>
    </source>
</evidence>
<name>A0A1Y2E986_9PEZI</name>
<feature type="domain" description="Alpha/beta hydrolase fold-3" evidence="2">
    <location>
        <begin position="119"/>
        <end position="325"/>
    </location>
</feature>
<dbReference type="EMBL" id="MCFJ01000004">
    <property type="protein sequence ID" value="ORY67425.1"/>
    <property type="molecule type" value="Genomic_DNA"/>
</dbReference>
<dbReference type="InParanoid" id="A0A1Y2E986"/>
<dbReference type="SUPFAM" id="SSF53474">
    <property type="entry name" value="alpha/beta-Hydrolases"/>
    <property type="match status" value="1"/>
</dbReference>
<dbReference type="Pfam" id="PF07859">
    <property type="entry name" value="Abhydrolase_3"/>
    <property type="match status" value="1"/>
</dbReference>
<proteinExistence type="predicted"/>
<evidence type="ECO:0000259" key="2">
    <source>
        <dbReference type="Pfam" id="PF07859"/>
    </source>
</evidence>
<dbReference type="InterPro" id="IPR050300">
    <property type="entry name" value="GDXG_lipolytic_enzyme"/>
</dbReference>
<dbReference type="RefSeq" id="XP_040718049.1">
    <property type="nucleotide sequence ID" value="XM_040855600.1"/>
</dbReference>
<dbReference type="Gene3D" id="3.40.50.1820">
    <property type="entry name" value="alpha/beta hydrolase"/>
    <property type="match status" value="1"/>
</dbReference>
<dbReference type="InterPro" id="IPR013094">
    <property type="entry name" value="AB_hydrolase_3"/>
</dbReference>
<protein>
    <submittedName>
        <fullName evidence="3">Alpha/Beta hydrolase protein</fullName>
    </submittedName>
</protein>
<evidence type="ECO:0000313" key="3">
    <source>
        <dbReference type="EMBL" id="ORY67425.1"/>
    </source>
</evidence>
<comment type="caution">
    <text evidence="3">The sequence shown here is derived from an EMBL/GenBank/DDBJ whole genome shotgun (WGS) entry which is preliminary data.</text>
</comment>